<dbReference type="OrthoDB" id="4148461at2759"/>
<evidence type="ECO:0000313" key="2">
    <source>
        <dbReference type="EMBL" id="KPI34355.1"/>
    </source>
</evidence>
<dbReference type="GeneID" id="28731752"/>
<dbReference type="VEuPathDB" id="FungiDB:AB675_11057"/>
<protein>
    <submittedName>
        <fullName evidence="2">Uncharacterized protein</fullName>
    </submittedName>
</protein>
<keyword evidence="3" id="KW-1185">Reference proteome</keyword>
<gene>
    <name evidence="2" type="ORF">AB675_11057</name>
</gene>
<feature type="compositionally biased region" description="Polar residues" evidence="1">
    <location>
        <begin position="326"/>
        <end position="349"/>
    </location>
</feature>
<evidence type="ECO:0000256" key="1">
    <source>
        <dbReference type="SAM" id="MobiDB-lite"/>
    </source>
</evidence>
<proteinExistence type="predicted"/>
<feature type="region of interest" description="Disordered" evidence="1">
    <location>
        <begin position="40"/>
        <end position="85"/>
    </location>
</feature>
<feature type="region of interest" description="Disordered" evidence="1">
    <location>
        <begin position="285"/>
        <end position="309"/>
    </location>
</feature>
<feature type="region of interest" description="Disordered" evidence="1">
    <location>
        <begin position="326"/>
        <end position="351"/>
    </location>
</feature>
<dbReference type="AlphaFoldDB" id="A0A0N1GWQ8"/>
<evidence type="ECO:0000313" key="3">
    <source>
        <dbReference type="Proteomes" id="UP000038010"/>
    </source>
</evidence>
<name>A0A0N1GWQ8_9EURO</name>
<feature type="compositionally biased region" description="Basic and acidic residues" evidence="1">
    <location>
        <begin position="50"/>
        <end position="64"/>
    </location>
</feature>
<sequence length="438" mass="47626">MYLICLVSQNDPIKRSTSPLPPVWKNEDGQAETLKSVWADASGQQISDVEAERRQREKEQREQKQAPGGCCGTKSKETKSGPSGCRHLENIKQEQITDIPAFTDVPEAEKRRQYNASQLSFMSSQNYYMPSSSAQTGPIYAPAAPMESCTGGSASFRLTMNKPNPANIHQFFPQATTGDVMMSYPIEQNAWPESPNFDQPLDAFQPGPSPPSLPDLPENAGFDVPPLDPNMNWMAQHPNWEMHLGTGHVDQIFQSDPSSLQIATPNHFGMQSTQAPMHYNTFTPSAQHSIPPSNDSMYASAPSNFGHTPNPPSMFSPDFSQAMHSDYQRQPSISTGMATPGTTADTPSRGSVAYSPNPMPIFPPKLSHSEHSSWSRRRPTMSTAMPHSVATNSMLSRGGGSCCGGPSNDINGTFFPSMPLSPTIPPDGSVYPGSVFGL</sequence>
<organism evidence="2 3">
    <name type="scientific">Cyphellophora attinorum</name>
    <dbReference type="NCBI Taxonomy" id="1664694"/>
    <lineage>
        <taxon>Eukaryota</taxon>
        <taxon>Fungi</taxon>
        <taxon>Dikarya</taxon>
        <taxon>Ascomycota</taxon>
        <taxon>Pezizomycotina</taxon>
        <taxon>Eurotiomycetes</taxon>
        <taxon>Chaetothyriomycetidae</taxon>
        <taxon>Chaetothyriales</taxon>
        <taxon>Cyphellophoraceae</taxon>
        <taxon>Cyphellophora</taxon>
    </lineage>
</organism>
<dbReference type="Proteomes" id="UP000038010">
    <property type="component" value="Unassembled WGS sequence"/>
</dbReference>
<feature type="compositionally biased region" description="Polar residues" evidence="1">
    <location>
        <begin position="285"/>
        <end position="307"/>
    </location>
</feature>
<dbReference type="EMBL" id="LFJN01000064">
    <property type="protein sequence ID" value="KPI34355.1"/>
    <property type="molecule type" value="Genomic_DNA"/>
</dbReference>
<accession>A0A0N1GWQ8</accession>
<reference evidence="2 3" key="1">
    <citation type="submission" date="2015-06" db="EMBL/GenBank/DDBJ databases">
        <title>Draft genome of the ant-associated black yeast Phialophora attae CBS 131958.</title>
        <authorList>
            <person name="Moreno L.F."/>
            <person name="Stielow B.J."/>
            <person name="de Hoog S."/>
            <person name="Vicente V.A."/>
            <person name="Weiss V.A."/>
            <person name="de Vries M."/>
            <person name="Cruz L.M."/>
            <person name="Souza E.M."/>
        </authorList>
    </citation>
    <scope>NUCLEOTIDE SEQUENCE [LARGE SCALE GENOMIC DNA]</scope>
    <source>
        <strain evidence="2 3">CBS 131958</strain>
    </source>
</reference>
<dbReference type="RefSeq" id="XP_017994318.1">
    <property type="nucleotide sequence ID" value="XM_018139872.1"/>
</dbReference>
<comment type="caution">
    <text evidence="2">The sequence shown here is derived from an EMBL/GenBank/DDBJ whole genome shotgun (WGS) entry which is preliminary data.</text>
</comment>